<evidence type="ECO:0000256" key="6">
    <source>
        <dbReference type="ARBA" id="ARBA00038076"/>
    </source>
</evidence>
<feature type="transmembrane region" description="Helical" evidence="7">
    <location>
        <begin position="808"/>
        <end position="831"/>
    </location>
</feature>
<feature type="transmembrane region" description="Helical" evidence="7">
    <location>
        <begin position="42"/>
        <end position="62"/>
    </location>
</feature>
<feature type="transmembrane region" description="Helical" evidence="7">
    <location>
        <begin position="511"/>
        <end position="538"/>
    </location>
</feature>
<evidence type="ECO:0000259" key="8">
    <source>
        <dbReference type="Pfam" id="PF02687"/>
    </source>
</evidence>
<evidence type="ECO:0000256" key="1">
    <source>
        <dbReference type="ARBA" id="ARBA00004651"/>
    </source>
</evidence>
<feature type="domain" description="ABC3 transporter permease C-terminal" evidence="8">
    <location>
        <begin position="810"/>
        <end position="922"/>
    </location>
</feature>
<dbReference type="Proteomes" id="UP000321484">
    <property type="component" value="Unassembled WGS sequence"/>
</dbReference>
<dbReference type="OrthoDB" id="5118059at2"/>
<evidence type="ECO:0000256" key="7">
    <source>
        <dbReference type="SAM" id="Phobius"/>
    </source>
</evidence>
<evidence type="ECO:0000256" key="4">
    <source>
        <dbReference type="ARBA" id="ARBA00022989"/>
    </source>
</evidence>
<dbReference type="PANTHER" id="PTHR30572">
    <property type="entry name" value="MEMBRANE COMPONENT OF TRANSPORTER-RELATED"/>
    <property type="match status" value="1"/>
</dbReference>
<proteinExistence type="inferred from homology"/>
<keyword evidence="2" id="KW-1003">Cell membrane</keyword>
<keyword evidence="10" id="KW-1185">Reference proteome</keyword>
<feature type="transmembrane region" description="Helical" evidence="7">
    <location>
        <begin position="424"/>
        <end position="450"/>
    </location>
</feature>
<protein>
    <recommendedName>
        <fullName evidence="8">ABC3 transporter permease C-terminal domain-containing protein</fullName>
    </recommendedName>
</protein>
<gene>
    <name evidence="9" type="ORF">AFE02nite_22040</name>
</gene>
<dbReference type="InterPro" id="IPR003838">
    <property type="entry name" value="ABC3_permease_C"/>
</dbReference>
<accession>A0A511YZ45</accession>
<evidence type="ECO:0000256" key="3">
    <source>
        <dbReference type="ARBA" id="ARBA00022692"/>
    </source>
</evidence>
<feature type="transmembrane region" description="Helical" evidence="7">
    <location>
        <begin position="392"/>
        <end position="418"/>
    </location>
</feature>
<keyword evidence="5 7" id="KW-0472">Membrane</keyword>
<feature type="transmembrane region" description="Helical" evidence="7">
    <location>
        <begin position="898"/>
        <end position="923"/>
    </location>
</feature>
<evidence type="ECO:0000313" key="10">
    <source>
        <dbReference type="Proteomes" id="UP000321484"/>
    </source>
</evidence>
<comment type="similarity">
    <text evidence="6">Belongs to the ABC-4 integral membrane protein family.</text>
</comment>
<dbReference type="RefSeq" id="WP_146819642.1">
    <property type="nucleotide sequence ID" value="NZ_BJYK01000007.1"/>
</dbReference>
<feature type="transmembrane region" description="Helical" evidence="7">
    <location>
        <begin position="352"/>
        <end position="371"/>
    </location>
</feature>
<evidence type="ECO:0000256" key="5">
    <source>
        <dbReference type="ARBA" id="ARBA00023136"/>
    </source>
</evidence>
<dbReference type="PANTHER" id="PTHR30572:SF4">
    <property type="entry name" value="ABC TRANSPORTER PERMEASE YTRF"/>
    <property type="match status" value="1"/>
</dbReference>
<comment type="caution">
    <text evidence="9">The sequence shown here is derived from an EMBL/GenBank/DDBJ whole genome shotgun (WGS) entry which is preliminary data.</text>
</comment>
<keyword evidence="3 7" id="KW-0812">Transmembrane</keyword>
<sequence length="945" mass="96340">MSGRGAAEVAVVRVRQRDRRRRVLPMLAAVRLLGVRAARRDVVLLGAWFVVVALAVGVAVGGPRLATRVLDEGARETVAAAGRDADLVVTVGGSRADRAMRAIDDLLVDIAAPGLRTVVHEVVVSLTGATTPVLTVARPDASGPGEPVAAPDNLAVGLTLLDSRVPADSLVRVVEGELPREGRVAATDTFRVAVPAAAAEAWDVQVGDVMVLPSRRVAALGEEPPTVAVEVVALVEAVDPDALVWSDDVGVWTAGRGDAMALLAPPQLAGALDAALGGTATTVLRYVPDPARFDDEVAGQVRADLRRLETSAETLLPARIQFGAAVTSALPEALDDFARAARSAAAQMSVPTLGAAGTVALVLVLLARLVVERRRSVLELERARGAAVGTVLLRLGVEALTVTVAAATATLALLAWLLPGTTEPVGLAAVLAAAALAAPAWGSVLARRAWSGSRVPANRRDRARLVRRRAAARVVGEVAAVLVAAAAAVALQRRGLLQTSTASTDPFIGAAPLLVALAAAVLALRLYPWPVLAASVLARRSRGALGVVGASRARRALQPLPLLVLTLAVAVGVGGLLLVSTIRAGQVRASWDLVGADAMVTADDVGLLAARLRDEPGVTEVVAARVVSGARADLGNRDTEVTVLAVDEPYRVTLEGLPGADVNLAALDRLPYGTTVPVPERGDPRPTVQAVVSPWVAERIGSRGLSLWVSGARTELDVVGTTTYAPLGSGRGPFVFLALGTLIADQGALPPTVAWVHGPGAAEAAAAVVGALPPDSADTVGTATATSRAAWLAESRADALVQGVERTLVIGALVAALLAAVGAVATALAGARERGRTLALLRTLGMRPRLGWWLAGVELAPVVLAALVAGGAAGALVVTQLGTAMGLDVLVGGVRTPAIVVDGAALAWVAVGAVALLLVAVAVDALAHRRMRLAEVLRVGETPGG</sequence>
<evidence type="ECO:0000256" key="2">
    <source>
        <dbReference type="ARBA" id="ARBA00022475"/>
    </source>
</evidence>
<comment type="subcellular location">
    <subcellularLocation>
        <location evidence="1">Cell membrane</location>
        <topology evidence="1">Multi-pass membrane protein</topology>
    </subcellularLocation>
</comment>
<reference evidence="9 10" key="1">
    <citation type="submission" date="2019-07" db="EMBL/GenBank/DDBJ databases">
        <title>Whole genome shotgun sequence of Actinotalea fermentans NBRC 105374.</title>
        <authorList>
            <person name="Hosoyama A."/>
            <person name="Uohara A."/>
            <person name="Ohji S."/>
            <person name="Ichikawa N."/>
        </authorList>
    </citation>
    <scope>NUCLEOTIDE SEQUENCE [LARGE SCALE GENOMIC DNA]</scope>
    <source>
        <strain evidence="9 10">NBRC 105374</strain>
    </source>
</reference>
<dbReference type="EMBL" id="BJYK01000007">
    <property type="protein sequence ID" value="GEN80470.1"/>
    <property type="molecule type" value="Genomic_DNA"/>
</dbReference>
<dbReference type="AlphaFoldDB" id="A0A511YZ45"/>
<dbReference type="GO" id="GO:0022857">
    <property type="term" value="F:transmembrane transporter activity"/>
    <property type="evidence" value="ECO:0007669"/>
    <property type="project" value="TreeGrafter"/>
</dbReference>
<dbReference type="Pfam" id="PF02687">
    <property type="entry name" value="FtsX"/>
    <property type="match status" value="1"/>
</dbReference>
<keyword evidence="4 7" id="KW-1133">Transmembrane helix</keyword>
<dbReference type="InterPro" id="IPR050250">
    <property type="entry name" value="Macrolide_Exporter_MacB"/>
</dbReference>
<evidence type="ECO:0000313" key="9">
    <source>
        <dbReference type="EMBL" id="GEN80470.1"/>
    </source>
</evidence>
<dbReference type="GO" id="GO:0005886">
    <property type="term" value="C:plasma membrane"/>
    <property type="evidence" value="ECO:0007669"/>
    <property type="project" value="UniProtKB-SubCell"/>
</dbReference>
<feature type="transmembrane region" description="Helical" evidence="7">
    <location>
        <begin position="852"/>
        <end position="878"/>
    </location>
</feature>
<feature type="transmembrane region" description="Helical" evidence="7">
    <location>
        <begin position="470"/>
        <end position="491"/>
    </location>
</feature>
<feature type="transmembrane region" description="Helical" evidence="7">
    <location>
        <begin position="559"/>
        <end position="579"/>
    </location>
</feature>
<name>A0A511YZ45_9CELL</name>
<organism evidence="9 10">
    <name type="scientific">Actinotalea fermentans</name>
    <dbReference type="NCBI Taxonomy" id="43671"/>
    <lineage>
        <taxon>Bacteria</taxon>
        <taxon>Bacillati</taxon>
        <taxon>Actinomycetota</taxon>
        <taxon>Actinomycetes</taxon>
        <taxon>Micrococcales</taxon>
        <taxon>Cellulomonadaceae</taxon>
        <taxon>Actinotalea</taxon>
    </lineage>
</organism>